<keyword evidence="3" id="KW-1185">Reference proteome</keyword>
<keyword evidence="1" id="KW-0812">Transmembrane</keyword>
<feature type="transmembrane region" description="Helical" evidence="1">
    <location>
        <begin position="57"/>
        <end position="74"/>
    </location>
</feature>
<reference evidence="3" key="1">
    <citation type="submission" date="2023-07" db="EMBL/GenBank/DDBJ databases">
        <title>Novel Mycoplasma species identified in domestic and wild animals.</title>
        <authorList>
            <person name="Volokhov D.V."/>
            <person name="Furtak V.A."/>
            <person name="Zagorodnyaya T.A."/>
        </authorList>
    </citation>
    <scope>NUCLEOTIDE SEQUENCE [LARGE SCALE GENOMIC DNA]</scope>
    <source>
        <strain evidence="3">92-19</strain>
    </source>
</reference>
<keyword evidence="1" id="KW-0472">Membrane</keyword>
<evidence type="ECO:0000313" key="2">
    <source>
        <dbReference type="EMBL" id="MCU0105031.1"/>
    </source>
</evidence>
<organism evidence="2 3">
    <name type="scientific">Paracholeplasma vituli</name>
    <dbReference type="NCBI Taxonomy" id="69473"/>
    <lineage>
        <taxon>Bacteria</taxon>
        <taxon>Bacillati</taxon>
        <taxon>Mycoplasmatota</taxon>
        <taxon>Mollicutes</taxon>
        <taxon>Acholeplasmatales</taxon>
        <taxon>Acholeplasmataceae</taxon>
        <taxon>Paracholeplasma</taxon>
    </lineage>
</organism>
<feature type="transmembrane region" description="Helical" evidence="1">
    <location>
        <begin position="12"/>
        <end position="28"/>
    </location>
</feature>
<dbReference type="EMBL" id="JAOEGN010000008">
    <property type="protein sequence ID" value="MCU0105031.1"/>
    <property type="molecule type" value="Genomic_DNA"/>
</dbReference>
<proteinExistence type="predicted"/>
<dbReference type="Proteomes" id="UP001209076">
    <property type="component" value="Unassembled WGS sequence"/>
</dbReference>
<feature type="transmembrane region" description="Helical" evidence="1">
    <location>
        <begin position="80"/>
        <end position="96"/>
    </location>
</feature>
<sequence length="190" mass="22333">MTIAKYRLMDLMFLGIIALVVDLIGFFASQSDLMFLYVTLSTPILLIIYFRWGPYGLFVNGAVVILHTILYRNYEIMEMMGYAASIFAIGSAMVWFKITTKGQIRNEVILLTLYFLTGYLAMFFVQVIVQFVLYDKVEWVVLITRHAFNVLIGWVVLMIARHQTDFMVDMRKYLLKQIKERNEEEHFYES</sequence>
<name>A0ABT2PX61_9MOLU</name>
<accession>A0ABT2PX61</accession>
<feature type="transmembrane region" description="Helical" evidence="1">
    <location>
        <begin position="34"/>
        <end position="50"/>
    </location>
</feature>
<protein>
    <recommendedName>
        <fullName evidence="4">Rod shape-determining protein MreD</fullName>
    </recommendedName>
</protein>
<keyword evidence="1" id="KW-1133">Transmembrane helix</keyword>
<feature type="transmembrane region" description="Helical" evidence="1">
    <location>
        <begin position="139"/>
        <end position="160"/>
    </location>
</feature>
<dbReference type="RefSeq" id="WP_262096294.1">
    <property type="nucleotide sequence ID" value="NZ_JAOEGN010000008.1"/>
</dbReference>
<feature type="transmembrane region" description="Helical" evidence="1">
    <location>
        <begin position="108"/>
        <end position="133"/>
    </location>
</feature>
<evidence type="ECO:0008006" key="4">
    <source>
        <dbReference type="Google" id="ProtNLM"/>
    </source>
</evidence>
<evidence type="ECO:0000313" key="3">
    <source>
        <dbReference type="Proteomes" id="UP001209076"/>
    </source>
</evidence>
<evidence type="ECO:0000256" key="1">
    <source>
        <dbReference type="SAM" id="Phobius"/>
    </source>
</evidence>
<gene>
    <name evidence="2" type="ORF">N7603_05115</name>
</gene>
<comment type="caution">
    <text evidence="2">The sequence shown here is derived from an EMBL/GenBank/DDBJ whole genome shotgun (WGS) entry which is preliminary data.</text>
</comment>